<comment type="caution">
    <text evidence="2">The sequence shown here is derived from an EMBL/GenBank/DDBJ whole genome shotgun (WGS) entry which is preliminary data.</text>
</comment>
<name>A0A1E8B576_BACMY</name>
<feature type="coiled-coil region" evidence="1">
    <location>
        <begin position="147"/>
        <end position="176"/>
    </location>
</feature>
<evidence type="ECO:0000313" key="2">
    <source>
        <dbReference type="EMBL" id="OFD76141.1"/>
    </source>
</evidence>
<protein>
    <submittedName>
        <fullName evidence="2">Uncharacterized protein</fullName>
    </submittedName>
</protein>
<reference evidence="2 3" key="1">
    <citation type="submission" date="2016-05" db="EMBL/GenBank/DDBJ databases">
        <title>Bacillus thuringiensis and Bacillus weihenstephanensis as novel biocontrol agents of wilt causing Verticillium species.</title>
        <authorList>
            <person name="Hollensteiner J."/>
            <person name="Wemheuer F."/>
            <person name="Harting R."/>
            <person name="Kolarzyk A."/>
            <person name="Diaz-Valerio S."/>
            <person name="Poehlein A."/>
            <person name="Brzuszkiewicz E."/>
            <person name="Nesemann K."/>
            <person name="Braus-Stromeyer S."/>
            <person name="Braus G."/>
            <person name="Daniel R."/>
            <person name="Liesegang H."/>
        </authorList>
    </citation>
    <scope>NUCLEOTIDE SEQUENCE [LARGE SCALE GENOMIC DNA]</scope>
    <source>
        <strain evidence="2 3">GOE8</strain>
    </source>
</reference>
<dbReference type="AlphaFoldDB" id="A0A1E8B576"/>
<evidence type="ECO:0000256" key="1">
    <source>
        <dbReference type="SAM" id="Coils"/>
    </source>
</evidence>
<accession>A0A1E8B576</accession>
<proteinExistence type="predicted"/>
<gene>
    <name evidence="2" type="ORF">BWGOE8_34220</name>
</gene>
<keyword evidence="1" id="KW-0175">Coiled coil</keyword>
<evidence type="ECO:0000313" key="3">
    <source>
        <dbReference type="Proteomes" id="UP000175706"/>
    </source>
</evidence>
<sequence length="178" mass="21562">MRLFKRKNKFEAELVKVPKQEVEKIKLFTLLDLVQNGHLIGLKVKDYDSEDSMYRILEFENFRVHFSEWSEWTIRIDVYNGSESFEVYRSPGLKIDWYSSTVGLAQWEKGSLEVEWSQEGAWCSYILKKIKEEKQKLDLKRVSDKRIKELEEKQKEERLRRDNEEKKKDFNNLFQNKL</sequence>
<dbReference type="Proteomes" id="UP000175706">
    <property type="component" value="Unassembled WGS sequence"/>
</dbReference>
<dbReference type="EMBL" id="LXLT01000051">
    <property type="protein sequence ID" value="OFD76141.1"/>
    <property type="molecule type" value="Genomic_DNA"/>
</dbReference>
<dbReference type="RefSeq" id="WP_070144189.1">
    <property type="nucleotide sequence ID" value="NZ_LXLT01000051.1"/>
</dbReference>
<organism evidence="2 3">
    <name type="scientific">Bacillus mycoides</name>
    <dbReference type="NCBI Taxonomy" id="1405"/>
    <lineage>
        <taxon>Bacteria</taxon>
        <taxon>Bacillati</taxon>
        <taxon>Bacillota</taxon>
        <taxon>Bacilli</taxon>
        <taxon>Bacillales</taxon>
        <taxon>Bacillaceae</taxon>
        <taxon>Bacillus</taxon>
        <taxon>Bacillus cereus group</taxon>
    </lineage>
</organism>